<evidence type="ECO:0000259" key="11">
    <source>
        <dbReference type="PROSITE" id="PS50181"/>
    </source>
</evidence>
<dbReference type="PANTHER" id="PTHR45638:SF24">
    <property type="entry name" value="CYCLIC NUCLEOTIDE-BINDING DOMAIN PROTEIN (AFU_ORTHOLOGUE AFUA_2G03170)"/>
    <property type="match status" value="1"/>
</dbReference>
<proteinExistence type="predicted"/>
<dbReference type="InterPro" id="IPR018490">
    <property type="entry name" value="cNMP-bd_dom_sf"/>
</dbReference>
<dbReference type="AlphaFoldDB" id="A0A8F2VZC9"/>
<dbReference type="GO" id="GO:0016020">
    <property type="term" value="C:membrane"/>
    <property type="evidence" value="ECO:0007669"/>
    <property type="project" value="UniProtKB-SubCell"/>
</dbReference>
<dbReference type="GO" id="GO:0005221">
    <property type="term" value="F:intracellularly cyclic nucleotide-activated monoatomic cation channel activity"/>
    <property type="evidence" value="ECO:0007669"/>
    <property type="project" value="InterPro"/>
</dbReference>
<dbReference type="Gene3D" id="3.30.190.20">
    <property type="match status" value="1"/>
</dbReference>
<keyword evidence="8" id="KW-0407">Ion channel</keyword>
<feature type="compositionally biased region" description="Polar residues" evidence="9">
    <location>
        <begin position="286"/>
        <end position="297"/>
    </location>
</feature>
<dbReference type="SMART" id="SM00367">
    <property type="entry name" value="LRR_CC"/>
    <property type="match status" value="8"/>
</dbReference>
<dbReference type="CDD" id="cd09917">
    <property type="entry name" value="F-box_SF"/>
    <property type="match status" value="1"/>
</dbReference>
<evidence type="ECO:0000256" key="6">
    <source>
        <dbReference type="ARBA" id="ARBA00023136"/>
    </source>
</evidence>
<dbReference type="Pfam" id="PF25372">
    <property type="entry name" value="DUF7885"/>
    <property type="match status" value="1"/>
</dbReference>
<evidence type="ECO:0000256" key="5">
    <source>
        <dbReference type="ARBA" id="ARBA00023065"/>
    </source>
</evidence>
<gene>
    <name evidence="12" type="ORF">CA7LBN_001494</name>
</gene>
<evidence type="ECO:0000256" key="1">
    <source>
        <dbReference type="ARBA" id="ARBA00004141"/>
    </source>
</evidence>
<dbReference type="Pfam" id="PF13516">
    <property type="entry name" value="LRR_6"/>
    <property type="match status" value="1"/>
</dbReference>
<dbReference type="InterPro" id="IPR032675">
    <property type="entry name" value="LRR_dom_sf"/>
</dbReference>
<dbReference type="SUPFAM" id="SSF81383">
    <property type="entry name" value="F-box domain"/>
    <property type="match status" value="1"/>
</dbReference>
<evidence type="ECO:0000256" key="7">
    <source>
        <dbReference type="ARBA" id="ARBA00023286"/>
    </source>
</evidence>
<keyword evidence="5" id="KW-0406">Ion transport</keyword>
<dbReference type="Gene3D" id="3.80.10.10">
    <property type="entry name" value="Ribonuclease Inhibitor"/>
    <property type="match status" value="2"/>
</dbReference>
<keyword evidence="3" id="KW-0812">Transmembrane</keyword>
<dbReference type="InterPro" id="IPR023674">
    <property type="entry name" value="Ribosomal_uL1-like"/>
</dbReference>
<keyword evidence="2" id="KW-0813">Transport</keyword>
<dbReference type="CDD" id="cd00038">
    <property type="entry name" value="CAP_ED"/>
    <property type="match status" value="2"/>
</dbReference>
<evidence type="ECO:0000256" key="3">
    <source>
        <dbReference type="ARBA" id="ARBA00022692"/>
    </source>
</evidence>
<accession>A0A8F2VZC9</accession>
<dbReference type="Gene3D" id="2.60.120.10">
    <property type="entry name" value="Jelly Rolls"/>
    <property type="match status" value="2"/>
</dbReference>
<feature type="domain" description="Cyclic nucleotide-binding" evidence="10">
    <location>
        <begin position="340"/>
        <end position="457"/>
    </location>
</feature>
<dbReference type="CDD" id="cd00403">
    <property type="entry name" value="Ribosomal_L1"/>
    <property type="match status" value="1"/>
</dbReference>
<sequence length="1222" mass="134868">MLARHFAIARTELAINRSFSIGLRCFAAPAKKDKREEARESSRRLMKRRIENKAPPNKHPLYMDVPTAMRYLRAAEVGKAPEKTTVSAHISLVSTKSSAPLQGKIFFPKQLKDTHALVFVNDPAKQEELRSLSSNITVGGSDLIAQVQEGDFDFSKYNQCYAHPDIVSQLKSVARILGPRKMMPSEKKGTVSSNIRELVMENFGAYYFKGNKDSIAFPVGRCDFSDEEIIKNLKAASEAIYSCQPAGTKDPVLIGRCHLSTTLGPSIVIDFRTAYSDVPAPAMKSSARNFQPASPSPLSAGDCPVPSLLQPPPSPTSSPSSPTIDGVPSNLLERLSTFPLFKDAPPSFHHKVAAKLKLVQYTPQEYVLKEGDPALSMYWILKGTVSVTSPDGDSIYAELTPGAFFGEIGILFNRPRTATVVARTRVLLGVLTADALNSVLRFYPLIERRIRDEAQERLSMQDKKNKAEIPILKPSNPPSTDIWPQQVTSVSIAPSTLSRPNPSPLSQIVCASRRVSISSPLVVSLDNVDQTLSIQDFIKTLPIFANLPPDLIHRLALGADPLNFKAYEYIFRKGDLGSDIYFVVDGEIEVIDDVQGKDSSERILARLKKGAYFGEMSFLELAQNGKIVKRSASIRTVTSVELIVIRSHQLERICSKYSFFVDEIRKTVLERKVMNENQNIGAQMTLPIAIPERRRSIAVETIASRESLNISRRSNRQLLSPEPSLFNPNWEGFSTFNHSSSPKPSRSISPASSVDSEFVLAKPSSLPSSEGIAENNRKRKAKCRSVSPLQQLSEGPLDLNIPPSRNYDVSSFPTSRRQSFHYMPHSKRLKIASLAGRRRSSVLVSPGSIPDKILLKVFELLDLPQLMRLRIVSRRWRQLLYMAPNIFQTLDLTPWNTTITDDALVAITDFVGSRPQHIDISCCFHITDEGFSYMVNEIGMAGNLKSIKMKSTWEVSAMAIMDLASPSVGSQLEEIDLSNCRKVNDDVIERLIGLSDETKKDLPSDDQAISVGSKKIKVLSLSYCKALTDDVMHHIANNANETLESLSLTRCTTITDIGFQHWTYRTFPRLTNLSLKDCTFLTDKAIISVANAASHLETLDLSFCCALSDTAVEVLCLGCQNLKSLDLSFCGSAVSDSSLVAISLHLRNLKTLSVKGCIRVTRAGVDALLSGFSPLTHINISQCRNAHVYPGNVPAQTLQINPSTKSAFITAGPTKDIIEIVV</sequence>
<dbReference type="PROSITE" id="PS50181">
    <property type="entry name" value="FBOX"/>
    <property type="match status" value="1"/>
</dbReference>
<dbReference type="InterPro" id="IPR001810">
    <property type="entry name" value="F-box_dom"/>
</dbReference>
<dbReference type="SUPFAM" id="SSF52047">
    <property type="entry name" value="RNI-like"/>
    <property type="match status" value="1"/>
</dbReference>
<evidence type="ECO:0000256" key="8">
    <source>
        <dbReference type="ARBA" id="ARBA00023303"/>
    </source>
</evidence>
<reference evidence="12" key="1">
    <citation type="submission" date="2021-06" db="EMBL/GenBank/DDBJ databases">
        <title>Candida auris outbreak in lebanese hospital.</title>
        <authorList>
            <person name="Finianos M."/>
        </authorList>
    </citation>
    <scope>NUCLEOTIDE SEQUENCE</scope>
    <source>
        <strain evidence="12">CA7LBN</strain>
    </source>
</reference>
<evidence type="ECO:0000256" key="9">
    <source>
        <dbReference type="SAM" id="MobiDB-lite"/>
    </source>
</evidence>
<feature type="region of interest" description="Disordered" evidence="9">
    <location>
        <begin position="285"/>
        <end position="326"/>
    </location>
</feature>
<dbReference type="Gene3D" id="3.40.50.790">
    <property type="match status" value="1"/>
</dbReference>
<keyword evidence="6" id="KW-0472">Membrane</keyword>
<evidence type="ECO:0000256" key="2">
    <source>
        <dbReference type="ARBA" id="ARBA00022448"/>
    </source>
</evidence>
<dbReference type="InterPro" id="IPR001611">
    <property type="entry name" value="Leu-rich_rpt"/>
</dbReference>
<dbReference type="SUPFAM" id="SSF56808">
    <property type="entry name" value="Ribosomal protein L1"/>
    <property type="match status" value="1"/>
</dbReference>
<feature type="domain" description="F-box" evidence="11">
    <location>
        <begin position="843"/>
        <end position="890"/>
    </location>
</feature>
<protein>
    <submittedName>
        <fullName evidence="12">Uncharacterized protein</fullName>
    </submittedName>
</protein>
<dbReference type="Proteomes" id="UP000825438">
    <property type="component" value="Chromosome I"/>
</dbReference>
<organism evidence="12">
    <name type="scientific">Candidozyma auris</name>
    <name type="common">Yeast</name>
    <name type="synonym">Candida auris</name>
    <dbReference type="NCBI Taxonomy" id="498019"/>
    <lineage>
        <taxon>Eukaryota</taxon>
        <taxon>Fungi</taxon>
        <taxon>Dikarya</taxon>
        <taxon>Ascomycota</taxon>
        <taxon>Saccharomycotina</taxon>
        <taxon>Pichiomycetes</taxon>
        <taxon>Metschnikowiaceae</taxon>
        <taxon>Candidozyma</taxon>
    </lineage>
</organism>
<dbReference type="Pfam" id="PF00646">
    <property type="entry name" value="F-box"/>
    <property type="match status" value="1"/>
</dbReference>
<dbReference type="InterPro" id="IPR050866">
    <property type="entry name" value="CNG_cation_channel"/>
</dbReference>
<evidence type="ECO:0000259" key="10">
    <source>
        <dbReference type="PROSITE" id="PS50042"/>
    </source>
</evidence>
<dbReference type="InterPro" id="IPR057207">
    <property type="entry name" value="FBXL15_LRR"/>
</dbReference>
<dbReference type="InterPro" id="IPR018488">
    <property type="entry name" value="cNMP-bd_CS"/>
</dbReference>
<keyword evidence="4" id="KW-1133">Transmembrane helix</keyword>
<keyword evidence="7" id="KW-1071">Ligand-gated ion channel</keyword>
<dbReference type="InterPro" id="IPR014710">
    <property type="entry name" value="RmlC-like_jellyroll"/>
</dbReference>
<dbReference type="EMBL" id="CP076749">
    <property type="protein sequence ID" value="QWW22747.1"/>
    <property type="molecule type" value="Genomic_DNA"/>
</dbReference>
<dbReference type="InterPro" id="IPR016095">
    <property type="entry name" value="Ribosomal_uL1_3-a/b-sand"/>
</dbReference>
<dbReference type="InterPro" id="IPR006553">
    <property type="entry name" value="Leu-rich_rpt_Cys-con_subtyp"/>
</dbReference>
<dbReference type="SMART" id="SM00100">
    <property type="entry name" value="cNMP"/>
    <property type="match status" value="2"/>
</dbReference>
<dbReference type="InterPro" id="IPR028364">
    <property type="entry name" value="Ribosomal_uL1/biogenesis"/>
</dbReference>
<dbReference type="SMART" id="SM00256">
    <property type="entry name" value="FBOX"/>
    <property type="match status" value="1"/>
</dbReference>
<dbReference type="PROSITE" id="PS00889">
    <property type="entry name" value="CNMP_BINDING_2"/>
    <property type="match status" value="1"/>
</dbReference>
<dbReference type="PROSITE" id="PS50042">
    <property type="entry name" value="CNMP_BINDING_3"/>
    <property type="match status" value="2"/>
</dbReference>
<dbReference type="Pfam" id="PF00687">
    <property type="entry name" value="Ribosomal_L1"/>
    <property type="match status" value="1"/>
</dbReference>
<dbReference type="PANTHER" id="PTHR45638">
    <property type="entry name" value="CYCLIC NUCLEOTIDE-GATED CATION CHANNEL SUBUNIT A"/>
    <property type="match status" value="1"/>
</dbReference>
<dbReference type="SUPFAM" id="SSF51206">
    <property type="entry name" value="cAMP-binding domain-like"/>
    <property type="match status" value="2"/>
</dbReference>
<name>A0A8F2VZC9_CANAR</name>
<evidence type="ECO:0000313" key="12">
    <source>
        <dbReference type="EMBL" id="QWW22747.1"/>
    </source>
</evidence>
<dbReference type="InterPro" id="IPR000595">
    <property type="entry name" value="cNMP-bd_dom"/>
</dbReference>
<evidence type="ECO:0000256" key="4">
    <source>
        <dbReference type="ARBA" id="ARBA00022989"/>
    </source>
</evidence>
<dbReference type="Pfam" id="PF00027">
    <property type="entry name" value="cNMP_binding"/>
    <property type="match status" value="2"/>
</dbReference>
<feature type="region of interest" description="Disordered" evidence="9">
    <location>
        <begin position="762"/>
        <end position="787"/>
    </location>
</feature>
<feature type="domain" description="Cyclic nucleotide-binding" evidence="10">
    <location>
        <begin position="543"/>
        <end position="653"/>
    </location>
</feature>
<dbReference type="InterPro" id="IPR036047">
    <property type="entry name" value="F-box-like_dom_sf"/>
</dbReference>
<dbReference type="GO" id="GO:0044877">
    <property type="term" value="F:protein-containing complex binding"/>
    <property type="evidence" value="ECO:0007669"/>
    <property type="project" value="TreeGrafter"/>
</dbReference>
<comment type="subcellular location">
    <subcellularLocation>
        <location evidence="1">Membrane</location>
        <topology evidence="1">Multi-pass membrane protein</topology>
    </subcellularLocation>
</comment>
<dbReference type="FunFam" id="2.60.120.10:FF:000057">
    <property type="entry name" value="Cyclic nucleotide-binding domain protein"/>
    <property type="match status" value="1"/>
</dbReference>